<keyword evidence="3" id="KW-1185">Reference proteome</keyword>
<proteinExistence type="predicted"/>
<evidence type="ECO:0000256" key="1">
    <source>
        <dbReference type="SAM" id="Phobius"/>
    </source>
</evidence>
<feature type="transmembrane region" description="Helical" evidence="1">
    <location>
        <begin position="74"/>
        <end position="98"/>
    </location>
</feature>
<keyword evidence="1" id="KW-0812">Transmembrane</keyword>
<sequence length="125" mass="13874">MSEHDAPNPPQLIRRLLANLFGLARNHLALFSIELEEERERLLWLLALSVLALVLVALGLVLLSIALVWWVDPAWRTCALAGLGAAYLLLALLCGWLVRHKLVNGPAPFAGTLAELRKDREQLLP</sequence>
<dbReference type="Proteomes" id="UP000192761">
    <property type="component" value="Unassembled WGS sequence"/>
</dbReference>
<keyword evidence="1" id="KW-0472">Membrane</keyword>
<evidence type="ECO:0000313" key="3">
    <source>
        <dbReference type="Proteomes" id="UP000192761"/>
    </source>
</evidence>
<feature type="transmembrane region" description="Helical" evidence="1">
    <location>
        <begin position="43"/>
        <end position="68"/>
    </location>
</feature>
<dbReference type="RefSeq" id="WP_176216982.1">
    <property type="nucleotide sequence ID" value="NZ_FWXD01000023.1"/>
</dbReference>
<reference evidence="2 3" key="1">
    <citation type="submission" date="2017-04" db="EMBL/GenBank/DDBJ databases">
        <authorList>
            <person name="Afonso C.L."/>
            <person name="Miller P.J."/>
            <person name="Scott M.A."/>
            <person name="Spackman E."/>
            <person name="Goraichik I."/>
            <person name="Dimitrov K.M."/>
            <person name="Suarez D.L."/>
            <person name="Swayne D.E."/>
        </authorList>
    </citation>
    <scope>NUCLEOTIDE SEQUENCE [LARGE SCALE GENOMIC DNA]</scope>
    <source>
        <strain evidence="2 3">DSM 23236</strain>
    </source>
</reference>
<organism evidence="2 3">
    <name type="scientific">Andreprevotia lacus DSM 23236</name>
    <dbReference type="NCBI Taxonomy" id="1121001"/>
    <lineage>
        <taxon>Bacteria</taxon>
        <taxon>Pseudomonadati</taxon>
        <taxon>Pseudomonadota</taxon>
        <taxon>Betaproteobacteria</taxon>
        <taxon>Neisseriales</taxon>
        <taxon>Chitinibacteraceae</taxon>
        <taxon>Andreprevotia</taxon>
    </lineage>
</organism>
<name>A0A1W1XXH9_9NEIS</name>
<dbReference type="Pfam" id="PF07332">
    <property type="entry name" value="Phage_holin_3_6"/>
    <property type="match status" value="1"/>
</dbReference>
<accession>A0A1W1XXH9</accession>
<gene>
    <name evidence="2" type="ORF">SAMN02745857_03323</name>
</gene>
<protein>
    <submittedName>
        <fullName evidence="2">Uncharacterized membrane protein YqjE</fullName>
    </submittedName>
</protein>
<dbReference type="EMBL" id="FWXD01000023">
    <property type="protein sequence ID" value="SMC28575.1"/>
    <property type="molecule type" value="Genomic_DNA"/>
</dbReference>
<keyword evidence="1" id="KW-1133">Transmembrane helix</keyword>
<evidence type="ECO:0000313" key="2">
    <source>
        <dbReference type="EMBL" id="SMC28575.1"/>
    </source>
</evidence>
<dbReference type="AlphaFoldDB" id="A0A1W1XXH9"/>
<dbReference type="InterPro" id="IPR009937">
    <property type="entry name" value="Phage_holin_3_6"/>
</dbReference>
<dbReference type="STRING" id="1121001.SAMN02745857_03323"/>